<dbReference type="EMBL" id="HBFB01028474">
    <property type="protein sequence ID" value="CAD8691739.1"/>
    <property type="molecule type" value="Transcribed_RNA"/>
</dbReference>
<evidence type="ECO:0000256" key="2">
    <source>
        <dbReference type="SAM" id="Phobius"/>
    </source>
</evidence>
<dbReference type="AlphaFoldDB" id="A0A7S0RZX2"/>
<keyword evidence="2" id="KW-1133">Transmembrane helix</keyword>
<feature type="compositionally biased region" description="Polar residues" evidence="1">
    <location>
        <begin position="134"/>
        <end position="166"/>
    </location>
</feature>
<feature type="region of interest" description="Disordered" evidence="1">
    <location>
        <begin position="316"/>
        <end position="369"/>
    </location>
</feature>
<name>A0A7S0RZX2_9CHLO</name>
<feature type="region of interest" description="Disordered" evidence="1">
    <location>
        <begin position="24"/>
        <end position="57"/>
    </location>
</feature>
<accession>A0A7S0RZX2</accession>
<feature type="compositionally biased region" description="Polar residues" evidence="1">
    <location>
        <begin position="196"/>
        <end position="210"/>
    </location>
</feature>
<organism evidence="3">
    <name type="scientific">Chlamydomonas leiostraca</name>
    <dbReference type="NCBI Taxonomy" id="1034604"/>
    <lineage>
        <taxon>Eukaryota</taxon>
        <taxon>Viridiplantae</taxon>
        <taxon>Chlorophyta</taxon>
        <taxon>core chlorophytes</taxon>
        <taxon>Chlorophyceae</taxon>
        <taxon>CS clade</taxon>
        <taxon>Chlamydomonadales</taxon>
        <taxon>Chlamydomonadaceae</taxon>
        <taxon>Chlamydomonas</taxon>
    </lineage>
</organism>
<feature type="region of interest" description="Disordered" evidence="1">
    <location>
        <begin position="134"/>
        <end position="210"/>
    </location>
</feature>
<evidence type="ECO:0000313" key="3">
    <source>
        <dbReference type="EMBL" id="CAD8691739.1"/>
    </source>
</evidence>
<keyword evidence="2" id="KW-0812">Transmembrane</keyword>
<feature type="compositionally biased region" description="Low complexity" evidence="1">
    <location>
        <begin position="176"/>
        <end position="189"/>
    </location>
</feature>
<feature type="compositionally biased region" description="Low complexity" evidence="1">
    <location>
        <begin position="359"/>
        <end position="369"/>
    </location>
</feature>
<feature type="compositionally biased region" description="Low complexity" evidence="1">
    <location>
        <begin position="335"/>
        <end position="352"/>
    </location>
</feature>
<keyword evidence="2" id="KW-0472">Membrane</keyword>
<feature type="transmembrane region" description="Helical" evidence="2">
    <location>
        <begin position="484"/>
        <end position="506"/>
    </location>
</feature>
<feature type="compositionally biased region" description="Pro residues" evidence="1">
    <location>
        <begin position="35"/>
        <end position="47"/>
    </location>
</feature>
<proteinExistence type="predicted"/>
<sequence>MSTSSSIPMSAYAAAAGTNQFQGLSGMQTAGSQPLPSPGGMLPPPPMGNARGSVTGPSLDTLYRELYSTAAHSQYHGPPGYQLGSEDMDLSGPHVQQPGGGFMRAPDLGAAGAVPAGGPMHPLHENMEASFLGTPSQSLPLAPGLTNTGLTGFSSNRRASQRTTSDLLRMQAITTASSSSALPGASSGGMRHRGQRSSLPNPGQLPGTPSDQLKVLAEMSRQQHDSAASSPLELLQVASQSGALYNASSRAGSSALGRQGSAANSSVGGGPGLGLLMSTRQGSAVLPGGGSAARSLLNSGDLHVGALRTGDALSLTSNQQSLPTGHPIGSLQSMPSASTPGAAPASAATTPQAAPPPQQQQQPGVGGSTQAALTTQLIAQLLASGMDPQALSHLQAALSAVTHSAGLQSQPQLHMETGSHTGSLADPLSTVTAYVGGGRAALSRMQSHSYGAVPDRLMLQPMVGGEVVDGASVAPKLRYSLCEITLLAVGGLVVCINAAVIVYVLLSMRVVLTALDKPGA</sequence>
<reference evidence="3" key="1">
    <citation type="submission" date="2021-01" db="EMBL/GenBank/DDBJ databases">
        <authorList>
            <person name="Corre E."/>
            <person name="Pelletier E."/>
            <person name="Niang G."/>
            <person name="Scheremetjew M."/>
            <person name="Finn R."/>
            <person name="Kale V."/>
            <person name="Holt S."/>
            <person name="Cochrane G."/>
            <person name="Meng A."/>
            <person name="Brown T."/>
            <person name="Cohen L."/>
        </authorList>
    </citation>
    <scope>NUCLEOTIDE SEQUENCE</scope>
    <source>
        <strain evidence="3">SAG 11-49</strain>
    </source>
</reference>
<gene>
    <name evidence="3" type="ORF">CLEI1391_LOCUS15922</name>
</gene>
<protein>
    <submittedName>
        <fullName evidence="3">Uncharacterized protein</fullName>
    </submittedName>
</protein>
<evidence type="ECO:0000256" key="1">
    <source>
        <dbReference type="SAM" id="MobiDB-lite"/>
    </source>
</evidence>